<dbReference type="AlphaFoldDB" id="A0AAJ0BQI7"/>
<evidence type="ECO:0000313" key="4">
    <source>
        <dbReference type="Proteomes" id="UP001239445"/>
    </source>
</evidence>
<evidence type="ECO:0000313" key="3">
    <source>
        <dbReference type="EMBL" id="KAK1761167.1"/>
    </source>
</evidence>
<feature type="compositionally biased region" description="Basic and acidic residues" evidence="2">
    <location>
        <begin position="254"/>
        <end position="265"/>
    </location>
</feature>
<keyword evidence="4" id="KW-1185">Reference proteome</keyword>
<feature type="compositionally biased region" description="Basic and acidic residues" evidence="2">
    <location>
        <begin position="349"/>
        <end position="360"/>
    </location>
</feature>
<proteinExistence type="predicted"/>
<dbReference type="InterPro" id="IPR014751">
    <property type="entry name" value="XRCC4-like_C"/>
</dbReference>
<comment type="caution">
    <text evidence="3">The sequence shown here is derived from an EMBL/GenBank/DDBJ whole genome shotgun (WGS) entry which is preliminary data.</text>
</comment>
<feature type="region of interest" description="Disordered" evidence="2">
    <location>
        <begin position="219"/>
        <end position="367"/>
    </location>
</feature>
<feature type="coiled-coil region" evidence="1">
    <location>
        <begin position="143"/>
        <end position="184"/>
    </location>
</feature>
<keyword evidence="1" id="KW-0175">Coiled coil</keyword>
<name>A0AAJ0BQI7_9PEZI</name>
<reference evidence="3" key="1">
    <citation type="submission" date="2023-06" db="EMBL/GenBank/DDBJ databases">
        <title>Genome-scale phylogeny and comparative genomics of the fungal order Sordariales.</title>
        <authorList>
            <consortium name="Lawrence Berkeley National Laboratory"/>
            <person name="Hensen N."/>
            <person name="Bonometti L."/>
            <person name="Westerberg I."/>
            <person name="Brannstrom I.O."/>
            <person name="Guillou S."/>
            <person name="Cros-Aarteil S."/>
            <person name="Calhoun S."/>
            <person name="Haridas S."/>
            <person name="Kuo A."/>
            <person name="Mondo S."/>
            <person name="Pangilinan J."/>
            <person name="Riley R."/>
            <person name="Labutti K."/>
            <person name="Andreopoulos B."/>
            <person name="Lipzen A."/>
            <person name="Chen C."/>
            <person name="Yanf M."/>
            <person name="Daum C."/>
            <person name="Ng V."/>
            <person name="Clum A."/>
            <person name="Steindorff A."/>
            <person name="Ohm R."/>
            <person name="Martin F."/>
            <person name="Silar P."/>
            <person name="Natvig D."/>
            <person name="Lalanne C."/>
            <person name="Gautier V."/>
            <person name="Ament-Velasquez S.L."/>
            <person name="Kruys A."/>
            <person name="Hutchinson M.I."/>
            <person name="Powell A.J."/>
            <person name="Barry K."/>
            <person name="Miller A.N."/>
            <person name="Grigoriev I.V."/>
            <person name="Debuchy R."/>
            <person name="Gladieux P."/>
            <person name="Thoren M.H."/>
            <person name="Johannesson H."/>
        </authorList>
    </citation>
    <scope>NUCLEOTIDE SEQUENCE</scope>
    <source>
        <strain evidence="3">PSN4</strain>
    </source>
</reference>
<protein>
    <submittedName>
        <fullName evidence="3">DNA repair protein XRCC4</fullName>
    </submittedName>
</protein>
<organism evidence="3 4">
    <name type="scientific">Echria macrotheca</name>
    <dbReference type="NCBI Taxonomy" id="438768"/>
    <lineage>
        <taxon>Eukaryota</taxon>
        <taxon>Fungi</taxon>
        <taxon>Dikarya</taxon>
        <taxon>Ascomycota</taxon>
        <taxon>Pezizomycotina</taxon>
        <taxon>Sordariomycetes</taxon>
        <taxon>Sordariomycetidae</taxon>
        <taxon>Sordariales</taxon>
        <taxon>Schizotheciaceae</taxon>
        <taxon>Echria</taxon>
    </lineage>
</organism>
<dbReference type="PANTHER" id="PTHR42067:SF1">
    <property type="entry name" value="MITOTIC APPARATUS PROTEIN P62"/>
    <property type="match status" value="1"/>
</dbReference>
<accession>A0AAJ0BQI7</accession>
<gene>
    <name evidence="3" type="ORF">QBC47DRAFT_23156</name>
</gene>
<dbReference type="EMBL" id="MU839827">
    <property type="protein sequence ID" value="KAK1761167.1"/>
    <property type="molecule type" value="Genomic_DNA"/>
</dbReference>
<dbReference type="Proteomes" id="UP001239445">
    <property type="component" value="Unassembled WGS sequence"/>
</dbReference>
<feature type="compositionally biased region" description="Acidic residues" evidence="2">
    <location>
        <begin position="290"/>
        <end position="303"/>
    </location>
</feature>
<dbReference type="Gene3D" id="1.20.5.370">
    <property type="match status" value="1"/>
</dbReference>
<dbReference type="SUPFAM" id="SSF58022">
    <property type="entry name" value="XRCC4, C-terminal oligomerization domain"/>
    <property type="match status" value="1"/>
</dbReference>
<dbReference type="PANTHER" id="PTHR42067">
    <property type="entry name" value="YALI0C15378P"/>
    <property type="match status" value="1"/>
</dbReference>
<evidence type="ECO:0000256" key="1">
    <source>
        <dbReference type="SAM" id="Coils"/>
    </source>
</evidence>
<evidence type="ECO:0000256" key="2">
    <source>
        <dbReference type="SAM" id="MobiDB-lite"/>
    </source>
</evidence>
<sequence>MAAANSHIIRIPRTDTTEEEGAFILGEVSSSGSKPLNLKFVATEGEEPYVVKLRQDHIGELRVSSSPCSPDEWEKILKFVLLGGEPVEGIEAGAEAHLRKSITITIRRRVAGINQRLGTITLTYKANEGIQLFDWCGAALLEREKLAEDVVAQTAKVEDLESRVKELRDQLDELTKAKKSREDEMVEKFCALLNEKKVKIREQQRLLSTARVDPSRLAAVQAARAPSPVRVPKPSRAAKRKTREPESSEESDDAFEKMDVDKKEAGPASLPPSEKEDSDLDAGKQTPVQDDTETDSEADEDDQALPAVTSYQRKSPATAKGKGKEALTMHPKRATPNPPSSSPARAAVRRHEQHPPKGSETESDDEL</sequence>